<organism evidence="1 2">
    <name type="scientific">Botryosphaeria dothidea</name>
    <dbReference type="NCBI Taxonomy" id="55169"/>
    <lineage>
        <taxon>Eukaryota</taxon>
        <taxon>Fungi</taxon>
        <taxon>Dikarya</taxon>
        <taxon>Ascomycota</taxon>
        <taxon>Pezizomycotina</taxon>
        <taxon>Dothideomycetes</taxon>
        <taxon>Dothideomycetes incertae sedis</taxon>
        <taxon>Botryosphaeriales</taxon>
        <taxon>Botryosphaeriaceae</taxon>
        <taxon>Botryosphaeria</taxon>
    </lineage>
</organism>
<protein>
    <submittedName>
        <fullName evidence="1">Uncharacterized protein</fullName>
    </submittedName>
</protein>
<accession>A0A8H4IPM8</accession>
<gene>
    <name evidence="1" type="ORF">GTA08_BOTSDO08401</name>
</gene>
<evidence type="ECO:0000313" key="1">
    <source>
        <dbReference type="EMBL" id="KAF4304162.1"/>
    </source>
</evidence>
<dbReference type="EMBL" id="WWBZ02000051">
    <property type="protein sequence ID" value="KAF4304162.1"/>
    <property type="molecule type" value="Genomic_DNA"/>
</dbReference>
<name>A0A8H4IPM8_9PEZI</name>
<keyword evidence="2" id="KW-1185">Reference proteome</keyword>
<reference evidence="1" key="1">
    <citation type="submission" date="2020-04" db="EMBL/GenBank/DDBJ databases">
        <title>Genome Assembly and Annotation of Botryosphaeria dothidea sdau 11-99, a Latent Pathogen of Apple Fruit Ring Rot in China.</title>
        <authorList>
            <person name="Yu C."/>
            <person name="Diao Y."/>
            <person name="Lu Q."/>
            <person name="Zhao J."/>
            <person name="Cui S."/>
            <person name="Peng C."/>
            <person name="He B."/>
            <person name="Liu H."/>
        </authorList>
    </citation>
    <scope>NUCLEOTIDE SEQUENCE [LARGE SCALE GENOMIC DNA]</scope>
    <source>
        <strain evidence="1">Sdau11-99</strain>
    </source>
</reference>
<comment type="caution">
    <text evidence="1">The sequence shown here is derived from an EMBL/GenBank/DDBJ whole genome shotgun (WGS) entry which is preliminary data.</text>
</comment>
<proteinExistence type="predicted"/>
<sequence>MEDKYLCQHYIDQVEDQNNNHDLNSFFLNDDIFLKKHYYICLGFFNEYYCEAFYNHNLRSLHVNKPANNNSHNQDTSLNYFNNNTHNLYILYILYDLYNLYNPDKFDNLSDNNNSRSDINDFYHHIHNINDYGSHYDYIKSATNNTCLFFFQQEFRNRKIHPLHDTSGASNNTGEPSSVNFVKQFWANTWPSVYLDLAGLSAERPCGSTTKTVGAPTNTRLAFHPTEINTYTWTSSILNVSSTKENDGLFGSWTVFWDTSTQRMNWADLAGCTRVSTGYAFPASAQVQTAYITDPHDALLTPPFGTNKCEPLLAIPTKVMNSRPEWTTCFPDATGANFDPPYSIILAESGFESTPEVRETFFEANFDAGADVNEPKAGSRIHPLNHSKFSGGHRDFKVKACIKCGVFKQRIHEPFFIDENDGEY</sequence>
<dbReference type="Proteomes" id="UP000572817">
    <property type="component" value="Unassembled WGS sequence"/>
</dbReference>
<dbReference type="OrthoDB" id="3944128at2759"/>
<evidence type="ECO:0000313" key="2">
    <source>
        <dbReference type="Proteomes" id="UP000572817"/>
    </source>
</evidence>
<dbReference type="AlphaFoldDB" id="A0A8H4IPM8"/>